<keyword evidence="8" id="KW-0511">Multifunctional enzyme</keyword>
<dbReference type="Proteomes" id="UP000324638">
    <property type="component" value="Unassembled WGS sequence"/>
</dbReference>
<keyword evidence="20" id="KW-1185">Reference proteome</keyword>
<evidence type="ECO:0000256" key="7">
    <source>
        <dbReference type="ARBA" id="ARBA00023239"/>
    </source>
</evidence>
<dbReference type="AlphaFoldDB" id="A0A5C8CLQ0"/>
<evidence type="ECO:0000313" key="13">
    <source>
        <dbReference type="EMBL" id="TXJ25172.1"/>
    </source>
</evidence>
<evidence type="ECO:0000313" key="22">
    <source>
        <dbReference type="Proteomes" id="UP000324638"/>
    </source>
</evidence>
<proteinExistence type="inferred from homology"/>
<dbReference type="EMBL" id="SAYI01000018">
    <property type="protein sequence ID" value="TXJ55529.1"/>
    <property type="molecule type" value="Genomic_DNA"/>
</dbReference>
<dbReference type="GO" id="GO:0006284">
    <property type="term" value="P:base-excision repair"/>
    <property type="evidence" value="ECO:0007669"/>
    <property type="project" value="InterPro"/>
</dbReference>
<evidence type="ECO:0000313" key="12">
    <source>
        <dbReference type="EMBL" id="TXJ21109.1"/>
    </source>
</evidence>
<accession>A0A5C8CLQ0</accession>
<comment type="similarity">
    <text evidence="1">Belongs to the FPG family.</text>
</comment>
<evidence type="ECO:0000313" key="11">
    <source>
        <dbReference type="EMBL" id="TXJ11880.1"/>
    </source>
</evidence>
<dbReference type="SUPFAM" id="SSF46946">
    <property type="entry name" value="S13-like H2TH domain"/>
    <property type="match status" value="1"/>
</dbReference>
<dbReference type="Proteomes" id="UP000325116">
    <property type="component" value="Unassembled WGS sequence"/>
</dbReference>
<dbReference type="GO" id="GO:0140078">
    <property type="term" value="F:class I DNA-(apurinic or apyrimidinic site) endonuclease activity"/>
    <property type="evidence" value="ECO:0007669"/>
    <property type="project" value="UniProtKB-EC"/>
</dbReference>
<evidence type="ECO:0000313" key="20">
    <source>
        <dbReference type="Proteomes" id="UP000322659"/>
    </source>
</evidence>
<dbReference type="Gene3D" id="3.20.190.10">
    <property type="entry name" value="MutM-like, N-terminal"/>
    <property type="match status" value="1"/>
</dbReference>
<evidence type="ECO:0000313" key="15">
    <source>
        <dbReference type="EMBL" id="TXJ36757.1"/>
    </source>
</evidence>
<evidence type="ECO:0000313" key="18">
    <source>
        <dbReference type="Proteomes" id="UP000322307"/>
    </source>
</evidence>
<feature type="domain" description="Formamidopyrimidine-DNA glycosylase catalytic" evidence="10">
    <location>
        <begin position="2"/>
        <end position="88"/>
    </location>
</feature>
<dbReference type="GO" id="GO:0008270">
    <property type="term" value="F:zinc ion binding"/>
    <property type="evidence" value="ECO:0007669"/>
    <property type="project" value="InterPro"/>
</dbReference>
<evidence type="ECO:0000313" key="14">
    <source>
        <dbReference type="EMBL" id="TXJ31086.1"/>
    </source>
</evidence>
<evidence type="ECO:0000313" key="16">
    <source>
        <dbReference type="EMBL" id="TXJ48179.1"/>
    </source>
</evidence>
<evidence type="ECO:0000313" key="24">
    <source>
        <dbReference type="Proteomes" id="UP000325116"/>
    </source>
</evidence>
<dbReference type="PROSITE" id="PS51068">
    <property type="entry name" value="FPG_CAT"/>
    <property type="match status" value="1"/>
</dbReference>
<dbReference type="EMBL" id="SAYD01000021">
    <property type="protein sequence ID" value="TXJ36757.1"/>
    <property type="molecule type" value="Genomic_DNA"/>
</dbReference>
<dbReference type="EMBL" id="SAXZ01000014">
    <property type="protein sequence ID" value="TXJ31086.1"/>
    <property type="molecule type" value="Genomic_DNA"/>
</dbReference>
<evidence type="ECO:0000256" key="2">
    <source>
        <dbReference type="ARBA" id="ARBA00012720"/>
    </source>
</evidence>
<dbReference type="Pfam" id="PF06831">
    <property type="entry name" value="H2TH"/>
    <property type="match status" value="1"/>
</dbReference>
<comment type="caution">
    <text evidence="15">The sequence shown here is derived from an EMBL/GenBank/DDBJ whole genome shotgun (WGS) entry which is preliminary data.</text>
</comment>
<evidence type="ECO:0000256" key="8">
    <source>
        <dbReference type="ARBA" id="ARBA00023268"/>
    </source>
</evidence>
<dbReference type="Proteomes" id="UP000322659">
    <property type="component" value="Unassembled WGS sequence"/>
</dbReference>
<sequence length="217" mass="24562">MKELPDLIKLINSIKGEVCYSYINKIVAVDKSYKEMENIKGQKIIDILRHGGYIQFQFSQDAMLIDLGSEGSFVLTENVNYKNSIIKLETDIGNLFIVDDGENKNDFTKIIPIWKDFTTMPQVGYDPLTKQFNYNLFCQLLSENQTTVEKLITNPLIISGIGENYGAMILKKSSINKKTKTSEINKAKARVIFDAIKQVLREASGNTEEEESDGLDD</sequence>
<dbReference type="InterPro" id="IPR012319">
    <property type="entry name" value="FPG_cat"/>
</dbReference>
<dbReference type="InterPro" id="IPR015886">
    <property type="entry name" value="H2TH_FPG"/>
</dbReference>
<dbReference type="Proteomes" id="UP000322307">
    <property type="component" value="Unassembled WGS sequence"/>
</dbReference>
<dbReference type="EMBL" id="SAYA01000021">
    <property type="protein sequence ID" value="TXJ25172.1"/>
    <property type="molecule type" value="Genomic_DNA"/>
</dbReference>
<evidence type="ECO:0000256" key="6">
    <source>
        <dbReference type="ARBA" id="ARBA00023204"/>
    </source>
</evidence>
<dbReference type="SUPFAM" id="SSF81624">
    <property type="entry name" value="N-terminal domain of MutM-like DNA repair proteins"/>
    <property type="match status" value="1"/>
</dbReference>
<dbReference type="Gene3D" id="1.10.8.50">
    <property type="match status" value="1"/>
</dbReference>
<evidence type="ECO:0000256" key="1">
    <source>
        <dbReference type="ARBA" id="ARBA00009409"/>
    </source>
</evidence>
<dbReference type="Proteomes" id="UP000325002">
    <property type="component" value="Unassembled WGS sequence"/>
</dbReference>
<evidence type="ECO:0000259" key="10">
    <source>
        <dbReference type="PROSITE" id="PS51068"/>
    </source>
</evidence>
<reference evidence="18 19" key="1">
    <citation type="journal article" date="1992" name="Lakartidningen">
        <title>[Penicillin V and not amoxicillin is the first choice preparation in acute otitis].</title>
        <authorList>
            <person name="Kamme C."/>
            <person name="Lundgren K."/>
            <person name="Prellner K."/>
        </authorList>
    </citation>
    <scope>NUCLEOTIDE SEQUENCE [LARGE SCALE GENOMIC DNA]</scope>
    <source>
        <strain evidence="12 22">513A</strain>
        <strain evidence="17 19">PC3053II</strain>
        <strain evidence="16 18">PC3939II</strain>
        <strain evidence="15 23">PC3997IV</strain>
        <strain evidence="13 21">PC4597II</strain>
        <strain evidence="14 20">PC5099IV</strain>
        <strain evidence="11 24">W1</strain>
    </source>
</reference>
<evidence type="ECO:0000313" key="19">
    <source>
        <dbReference type="Proteomes" id="UP000322327"/>
    </source>
</evidence>
<gene>
    <name evidence="14" type="ORF">EPJ71_10150</name>
    <name evidence="13" type="ORF">EPJ73_06810</name>
    <name evidence="17" type="ORF">EPJ76_08070</name>
    <name evidence="12" type="ORF">EPJ79_08255</name>
    <name evidence="11" type="ORF">EPJ80_09245</name>
    <name evidence="15" type="ORF">EPJ81_10485</name>
    <name evidence="16" type="ORF">EPJ84_10695</name>
</gene>
<dbReference type="EMBL" id="SAYE01000017">
    <property type="protein sequence ID" value="TXJ48179.1"/>
    <property type="molecule type" value="Genomic_DNA"/>
</dbReference>
<keyword evidence="6" id="KW-0234">DNA repair</keyword>
<dbReference type="EMBL" id="SAXT01000005">
    <property type="protein sequence ID" value="TXJ11880.1"/>
    <property type="molecule type" value="Genomic_DNA"/>
</dbReference>
<evidence type="ECO:0000256" key="3">
    <source>
        <dbReference type="ARBA" id="ARBA00022763"/>
    </source>
</evidence>
<reference evidence="15" key="2">
    <citation type="submission" date="2019-01" db="EMBL/GenBank/DDBJ databases">
        <authorList>
            <person name="Thorell K."/>
        </authorList>
    </citation>
    <scope>NUCLEOTIDE SEQUENCE</scope>
    <source>
        <strain evidence="12">513A</strain>
        <strain evidence="17">PC3053II</strain>
        <strain evidence="16">PC3939II</strain>
        <strain evidence="15">PC3997IV</strain>
        <strain evidence="13">PC4597II</strain>
        <strain evidence="14">PC5099IV</strain>
        <strain evidence="11">W1</strain>
    </source>
</reference>
<evidence type="ECO:0000313" key="23">
    <source>
        <dbReference type="Proteomes" id="UP000325002"/>
    </source>
</evidence>
<dbReference type="GO" id="GO:0003684">
    <property type="term" value="F:damaged DNA binding"/>
    <property type="evidence" value="ECO:0007669"/>
    <property type="project" value="InterPro"/>
</dbReference>
<protein>
    <recommendedName>
        <fullName evidence="2">DNA-(apurinic or apyrimidinic site) lyase</fullName>
        <ecNumber evidence="2">4.2.99.18</ecNumber>
    </recommendedName>
</protein>
<keyword evidence="5" id="KW-0238">DNA-binding</keyword>
<dbReference type="Proteomes" id="UP000324336">
    <property type="component" value="Unassembled WGS sequence"/>
</dbReference>
<evidence type="ECO:0000313" key="17">
    <source>
        <dbReference type="EMBL" id="TXJ55529.1"/>
    </source>
</evidence>
<dbReference type="RefSeq" id="WP_021958267.1">
    <property type="nucleotide sequence ID" value="NZ_SAXT01000005.1"/>
</dbReference>
<organism evidence="15 23">
    <name type="scientific">Brachyspira aalborgi</name>
    <dbReference type="NCBI Taxonomy" id="29522"/>
    <lineage>
        <taxon>Bacteria</taxon>
        <taxon>Pseudomonadati</taxon>
        <taxon>Spirochaetota</taxon>
        <taxon>Spirochaetia</taxon>
        <taxon>Brachyspirales</taxon>
        <taxon>Brachyspiraceae</taxon>
        <taxon>Brachyspira</taxon>
    </lineage>
</organism>
<name>A0A5C8CLQ0_9SPIR</name>
<dbReference type="EMBL" id="SAXU01000001">
    <property type="protein sequence ID" value="TXJ21109.1"/>
    <property type="molecule type" value="Genomic_DNA"/>
</dbReference>
<dbReference type="GO" id="GO:0019104">
    <property type="term" value="F:DNA N-glycosylase activity"/>
    <property type="evidence" value="ECO:0007669"/>
    <property type="project" value="InterPro"/>
</dbReference>
<dbReference type="InterPro" id="IPR010979">
    <property type="entry name" value="Ribosomal_uS13-like_H2TH"/>
</dbReference>
<dbReference type="Pfam" id="PF01149">
    <property type="entry name" value="Fapy_DNA_glyco"/>
    <property type="match status" value="1"/>
</dbReference>
<evidence type="ECO:0000256" key="4">
    <source>
        <dbReference type="ARBA" id="ARBA00022801"/>
    </source>
</evidence>
<keyword evidence="7" id="KW-0456">Lyase</keyword>
<dbReference type="Proteomes" id="UP000322327">
    <property type="component" value="Unassembled WGS sequence"/>
</dbReference>
<evidence type="ECO:0000256" key="5">
    <source>
        <dbReference type="ARBA" id="ARBA00023125"/>
    </source>
</evidence>
<keyword evidence="3" id="KW-0227">DNA damage</keyword>
<dbReference type="SMART" id="SM01232">
    <property type="entry name" value="H2TH"/>
    <property type="match status" value="1"/>
</dbReference>
<keyword evidence="9" id="KW-0326">Glycosidase</keyword>
<dbReference type="EC" id="4.2.99.18" evidence="2"/>
<evidence type="ECO:0000313" key="21">
    <source>
        <dbReference type="Proteomes" id="UP000324336"/>
    </source>
</evidence>
<evidence type="ECO:0000256" key="9">
    <source>
        <dbReference type="ARBA" id="ARBA00023295"/>
    </source>
</evidence>
<keyword evidence="4" id="KW-0378">Hydrolase</keyword>
<dbReference type="InterPro" id="IPR035937">
    <property type="entry name" value="FPG_N"/>
</dbReference>